<evidence type="ECO:0000256" key="9">
    <source>
        <dbReference type="ARBA" id="ARBA00023242"/>
    </source>
</evidence>
<dbReference type="GO" id="GO:0016787">
    <property type="term" value="F:hydrolase activity"/>
    <property type="evidence" value="ECO:0007669"/>
    <property type="project" value="UniProtKB-KW"/>
</dbReference>
<proteinExistence type="inferred from homology"/>
<comment type="similarity">
    <text evidence="2 12">Belongs to the MCM family.</text>
</comment>
<dbReference type="AlphaFoldDB" id="A0AAN7JXT2"/>
<evidence type="ECO:0000256" key="8">
    <source>
        <dbReference type="ARBA" id="ARBA00023125"/>
    </source>
</evidence>
<comment type="subcellular location">
    <subcellularLocation>
        <location evidence="1 13">Nucleus</location>
    </subcellularLocation>
</comment>
<keyword evidence="5 13" id="KW-0378">Hydrolase</keyword>
<dbReference type="GO" id="GO:0006270">
    <property type="term" value="P:DNA replication initiation"/>
    <property type="evidence" value="ECO:0007669"/>
    <property type="project" value="UniProtKB-UniRule"/>
</dbReference>
<dbReference type="GO" id="GO:0043138">
    <property type="term" value="F:3'-5' DNA helicase activity"/>
    <property type="evidence" value="ECO:0007669"/>
    <property type="project" value="TreeGrafter"/>
</dbReference>
<dbReference type="Gene3D" id="2.40.50.140">
    <property type="entry name" value="Nucleic acid-binding proteins"/>
    <property type="match status" value="1"/>
</dbReference>
<dbReference type="GO" id="GO:0003697">
    <property type="term" value="F:single-stranded DNA binding"/>
    <property type="evidence" value="ECO:0007669"/>
    <property type="project" value="TreeGrafter"/>
</dbReference>
<dbReference type="InterPro" id="IPR031327">
    <property type="entry name" value="MCM"/>
</dbReference>
<dbReference type="Proteomes" id="UP001345219">
    <property type="component" value="Chromosome 6"/>
</dbReference>
<name>A0AAN7JXT2_9MYRT</name>
<keyword evidence="6 13" id="KW-0347">Helicase</keyword>
<keyword evidence="10 13" id="KW-0131">Cell cycle</keyword>
<dbReference type="InterPro" id="IPR018525">
    <property type="entry name" value="MCM_CS"/>
</dbReference>
<dbReference type="PROSITE" id="PS50051">
    <property type="entry name" value="MCM_2"/>
    <property type="match status" value="1"/>
</dbReference>
<evidence type="ECO:0000256" key="3">
    <source>
        <dbReference type="ARBA" id="ARBA00022705"/>
    </source>
</evidence>
<dbReference type="GO" id="GO:0005524">
    <property type="term" value="F:ATP binding"/>
    <property type="evidence" value="ECO:0007669"/>
    <property type="project" value="UniProtKB-UniRule"/>
</dbReference>
<dbReference type="Gene3D" id="3.40.50.300">
    <property type="entry name" value="P-loop containing nucleotide triphosphate hydrolases"/>
    <property type="match status" value="1"/>
</dbReference>
<evidence type="ECO:0000256" key="4">
    <source>
        <dbReference type="ARBA" id="ARBA00022741"/>
    </source>
</evidence>
<comment type="function">
    <text evidence="13">Acts as component of the MCM2-7 complex (MCM complex) which is the replicative helicase essential for 'once per cell cycle' DNA replication initiation and elongation in eukaryotic cells. The active ATPase sites in the MCM2-7 ring are formed through the interaction surfaces of two neighboring subunits such that a critical structure of a conserved arginine finger motif is provided in trans relative to the ATP-binding site of the Walker A box of the adjacent subunit. The six ATPase active sites, however, are likely to contribute differentially to the complex helicase activity.</text>
</comment>
<sequence length="735" mass="81762">MSGWDQGRLYYTDQPTVVEYGGVRNINSAAATASRDSVRILFKEFIRGFKKNNIFHYRESLLQNPSSLLIDMDDLDGFNSDLTGFLRSSPADYLALFESAAEEVLARLKASKDDVEKNEPDRLPVQILLTSNELPISMRCLGAQDISKLVRISGIAVAASDIMVKAIRLMLVCENCKNVKEITCPPGLDRAIVPRMCDRVHQHGEKPCPPYPWIVVHDESKLVDIQTIKFQQSPKDLPEGMIPSSILLSLDRTLVQSIALGKELTITGIYSTREPSTFQKGAFGIKKPYIRVVGIDEETDEDICRYPFTDEEVEEFKKFASQPNVYQHICSKIAPSISGLDDVKKGVACLLFGGTRKVLDDGVKIRGDINVLLVGDPATAKSQILKFIQKTAPIAVYTSGKGSSAVGLTASSRYDLFILQGQFHIQPGAMILADEGVVCIDEFDKMRTHDRYGCSSRGRGQQTISITKAGISTVLNSRTSVVAAANPPSGHFDELKTAEDNINLQTTILSRFDLIFFIKDSVHYHKDKVIQCHMLFDHFDSYDCPCDSNYTNLLLLEKLNRYIQYCRAYCNPRLSETALTMLQNIYISIRQGTREQANYTGKAAAIPITIRQLEAIIRISEALAKMKLSNVATEEDLQEAFRLFNISTMDATRSGINSDAKITPEIASEIKQAEAHIKRRLGIGKTVSTTKLINGLARMGLNKSIIVGALVIMHQRYEIEYKSEGRAIVGKACVW</sequence>
<dbReference type="FunFam" id="3.40.50.300:FF:002469">
    <property type="entry name" value="Cell division control protein 21"/>
    <property type="match status" value="1"/>
</dbReference>
<organism evidence="15 16">
    <name type="scientific">Trapa incisa</name>
    <dbReference type="NCBI Taxonomy" id="236973"/>
    <lineage>
        <taxon>Eukaryota</taxon>
        <taxon>Viridiplantae</taxon>
        <taxon>Streptophyta</taxon>
        <taxon>Embryophyta</taxon>
        <taxon>Tracheophyta</taxon>
        <taxon>Spermatophyta</taxon>
        <taxon>Magnoliopsida</taxon>
        <taxon>eudicotyledons</taxon>
        <taxon>Gunneridae</taxon>
        <taxon>Pentapetalae</taxon>
        <taxon>rosids</taxon>
        <taxon>malvids</taxon>
        <taxon>Myrtales</taxon>
        <taxon>Lythraceae</taxon>
        <taxon>Trapa</taxon>
    </lineage>
</organism>
<dbReference type="InterPro" id="IPR027925">
    <property type="entry name" value="MCM_N"/>
</dbReference>
<gene>
    <name evidence="15" type="ORF">SAY87_006418</name>
</gene>
<dbReference type="SMART" id="SM00350">
    <property type="entry name" value="MCM"/>
    <property type="match status" value="1"/>
</dbReference>
<dbReference type="PRINTS" id="PR01661">
    <property type="entry name" value="MCMPROTEIN5"/>
</dbReference>
<accession>A0AAN7JXT2</accession>
<keyword evidence="7 12" id="KW-0067">ATP-binding</keyword>
<dbReference type="InterPro" id="IPR008048">
    <property type="entry name" value="MCM5"/>
</dbReference>
<dbReference type="Pfam" id="PF17855">
    <property type="entry name" value="MCM_lid"/>
    <property type="match status" value="1"/>
</dbReference>
<evidence type="ECO:0000256" key="2">
    <source>
        <dbReference type="ARBA" id="ARBA00008010"/>
    </source>
</evidence>
<keyword evidence="9 13" id="KW-0539">Nucleus</keyword>
<dbReference type="GO" id="GO:0003688">
    <property type="term" value="F:DNA replication origin binding"/>
    <property type="evidence" value="ECO:0007669"/>
    <property type="project" value="UniProtKB-UniRule"/>
</dbReference>
<evidence type="ECO:0000256" key="7">
    <source>
        <dbReference type="ARBA" id="ARBA00022840"/>
    </source>
</evidence>
<reference evidence="15 16" key="1">
    <citation type="journal article" date="2023" name="Hortic Res">
        <title>Pangenome of water caltrop reveals structural variations and asymmetric subgenome divergence after allopolyploidization.</title>
        <authorList>
            <person name="Zhang X."/>
            <person name="Chen Y."/>
            <person name="Wang L."/>
            <person name="Yuan Y."/>
            <person name="Fang M."/>
            <person name="Shi L."/>
            <person name="Lu R."/>
            <person name="Comes H.P."/>
            <person name="Ma Y."/>
            <person name="Chen Y."/>
            <person name="Huang G."/>
            <person name="Zhou Y."/>
            <person name="Zheng Z."/>
            <person name="Qiu Y."/>
        </authorList>
    </citation>
    <scope>NUCLEOTIDE SEQUENCE [LARGE SCALE GENOMIC DNA]</scope>
    <source>
        <tissue evidence="15">Roots</tissue>
    </source>
</reference>
<dbReference type="Gene3D" id="3.30.1640.10">
    <property type="entry name" value="mini-chromosome maintenance (MCM) complex, chain A, domain 1"/>
    <property type="match status" value="1"/>
</dbReference>
<dbReference type="Pfam" id="PF00493">
    <property type="entry name" value="MCM"/>
    <property type="match status" value="1"/>
</dbReference>
<dbReference type="Pfam" id="PF21933">
    <property type="entry name" value="MCM5_C"/>
    <property type="match status" value="1"/>
</dbReference>
<dbReference type="GO" id="GO:0042555">
    <property type="term" value="C:MCM complex"/>
    <property type="evidence" value="ECO:0007669"/>
    <property type="project" value="UniProtKB-UniRule"/>
</dbReference>
<evidence type="ECO:0000256" key="10">
    <source>
        <dbReference type="ARBA" id="ARBA00023306"/>
    </source>
</evidence>
<dbReference type="GO" id="GO:0000727">
    <property type="term" value="P:double-strand break repair via break-induced replication"/>
    <property type="evidence" value="ECO:0007669"/>
    <property type="project" value="TreeGrafter"/>
</dbReference>
<evidence type="ECO:0000256" key="11">
    <source>
        <dbReference type="ARBA" id="ARBA00047995"/>
    </source>
</evidence>
<comment type="subunit">
    <text evidence="13">Component of the MCM2-7 complex.</text>
</comment>
<dbReference type="Gene3D" id="2.20.28.10">
    <property type="match status" value="1"/>
</dbReference>
<evidence type="ECO:0000256" key="6">
    <source>
        <dbReference type="ARBA" id="ARBA00022806"/>
    </source>
</evidence>
<dbReference type="PANTHER" id="PTHR11630:SF42">
    <property type="entry name" value="DNA REPLICATION LICENSING FACTOR MCM5"/>
    <property type="match status" value="1"/>
</dbReference>
<dbReference type="InterPro" id="IPR041562">
    <property type="entry name" value="MCM_lid"/>
</dbReference>
<dbReference type="InterPro" id="IPR012340">
    <property type="entry name" value="NA-bd_OB-fold"/>
</dbReference>
<evidence type="ECO:0000256" key="13">
    <source>
        <dbReference type="RuleBase" id="RU368063"/>
    </source>
</evidence>
<dbReference type="Pfam" id="PF17207">
    <property type="entry name" value="MCM_OB"/>
    <property type="match status" value="1"/>
</dbReference>
<dbReference type="Pfam" id="PF14551">
    <property type="entry name" value="MCM_N"/>
    <property type="match status" value="1"/>
</dbReference>
<evidence type="ECO:0000313" key="15">
    <source>
        <dbReference type="EMBL" id="KAK4756291.1"/>
    </source>
</evidence>
<keyword evidence="3 13" id="KW-0235">DNA replication</keyword>
<evidence type="ECO:0000256" key="1">
    <source>
        <dbReference type="ARBA" id="ARBA00004123"/>
    </source>
</evidence>
<feature type="domain" description="MCM C-terminal AAA(+) ATPase" evidence="14">
    <location>
        <begin position="325"/>
        <end position="534"/>
    </location>
</feature>
<dbReference type="GO" id="GO:0017116">
    <property type="term" value="F:single-stranded DNA helicase activity"/>
    <property type="evidence" value="ECO:0007669"/>
    <property type="project" value="TreeGrafter"/>
</dbReference>
<comment type="caution">
    <text evidence="15">The sequence shown here is derived from an EMBL/GenBank/DDBJ whole genome shotgun (WGS) entry which is preliminary data.</text>
</comment>
<dbReference type="SUPFAM" id="SSF52540">
    <property type="entry name" value="P-loop containing nucleoside triphosphate hydrolases"/>
    <property type="match status" value="1"/>
</dbReference>
<dbReference type="InterPro" id="IPR054125">
    <property type="entry name" value="MCM5_C"/>
</dbReference>
<keyword evidence="8 12" id="KW-0238">DNA-binding</keyword>
<dbReference type="EMBL" id="JAXIOK010000013">
    <property type="protein sequence ID" value="KAK4756291.1"/>
    <property type="molecule type" value="Genomic_DNA"/>
</dbReference>
<dbReference type="PRINTS" id="PR01657">
    <property type="entry name" value="MCMFAMILY"/>
</dbReference>
<evidence type="ECO:0000256" key="5">
    <source>
        <dbReference type="ARBA" id="ARBA00022801"/>
    </source>
</evidence>
<protein>
    <recommendedName>
        <fullName evidence="13">DNA replication licensing factor MCM5</fullName>
        <ecNumber evidence="13">3.6.4.12</ecNumber>
    </recommendedName>
</protein>
<evidence type="ECO:0000313" key="16">
    <source>
        <dbReference type="Proteomes" id="UP001345219"/>
    </source>
</evidence>
<dbReference type="PANTHER" id="PTHR11630">
    <property type="entry name" value="DNA REPLICATION LICENSING FACTOR MCM FAMILY MEMBER"/>
    <property type="match status" value="1"/>
</dbReference>
<dbReference type="InterPro" id="IPR027417">
    <property type="entry name" value="P-loop_NTPase"/>
</dbReference>
<dbReference type="GO" id="GO:0000347">
    <property type="term" value="C:THO complex"/>
    <property type="evidence" value="ECO:0007669"/>
    <property type="project" value="UniProtKB-ARBA"/>
</dbReference>
<dbReference type="InterPro" id="IPR001208">
    <property type="entry name" value="MCM_dom"/>
</dbReference>
<comment type="catalytic activity">
    <reaction evidence="11 13">
        <text>ATP + H2O = ADP + phosphate + H(+)</text>
        <dbReference type="Rhea" id="RHEA:13065"/>
        <dbReference type="ChEBI" id="CHEBI:15377"/>
        <dbReference type="ChEBI" id="CHEBI:15378"/>
        <dbReference type="ChEBI" id="CHEBI:30616"/>
        <dbReference type="ChEBI" id="CHEBI:43474"/>
        <dbReference type="ChEBI" id="CHEBI:456216"/>
        <dbReference type="EC" id="3.6.4.12"/>
    </reaction>
</comment>
<dbReference type="SUPFAM" id="SSF50249">
    <property type="entry name" value="Nucleic acid-binding proteins"/>
    <property type="match status" value="1"/>
</dbReference>
<keyword evidence="16" id="KW-1185">Reference proteome</keyword>
<dbReference type="InterPro" id="IPR033762">
    <property type="entry name" value="MCM_OB"/>
</dbReference>
<keyword evidence="4 12" id="KW-0547">Nucleotide-binding</keyword>
<evidence type="ECO:0000259" key="14">
    <source>
        <dbReference type="PROSITE" id="PS50051"/>
    </source>
</evidence>
<evidence type="ECO:0000256" key="12">
    <source>
        <dbReference type="RuleBase" id="RU004070"/>
    </source>
</evidence>
<dbReference type="PROSITE" id="PS00847">
    <property type="entry name" value="MCM_1"/>
    <property type="match status" value="1"/>
</dbReference>
<dbReference type="EC" id="3.6.4.12" evidence="13"/>